<dbReference type="InterPro" id="IPR006029">
    <property type="entry name" value="Neurotrans-gated_channel_TM"/>
</dbReference>
<feature type="transmembrane region" description="Helical" evidence="4">
    <location>
        <begin position="856"/>
        <end position="881"/>
    </location>
</feature>
<dbReference type="InterPro" id="IPR000620">
    <property type="entry name" value="EamA_dom"/>
</dbReference>
<protein>
    <submittedName>
        <fullName evidence="8">Gamma-aminobutyric acid receptor subunit rho-3-like</fullName>
    </submittedName>
</protein>
<feature type="transmembrane region" description="Helical" evidence="4">
    <location>
        <begin position="50"/>
        <end position="70"/>
    </location>
</feature>
<feature type="domain" description="Neurotransmitter-gated ion-channel transmembrane" evidence="7">
    <location>
        <begin position="541"/>
        <end position="743"/>
    </location>
</feature>
<feature type="domain" description="Neurotransmitter-gated ion-channel ligand-binding" evidence="6">
    <location>
        <begin position="331"/>
        <end position="486"/>
    </location>
</feature>
<feature type="transmembrane region" description="Helical" evidence="4">
    <location>
        <begin position="138"/>
        <end position="159"/>
    </location>
</feature>
<feature type="coiled-coil region" evidence="2">
    <location>
        <begin position="681"/>
        <end position="708"/>
    </location>
</feature>
<dbReference type="InterPro" id="IPR038050">
    <property type="entry name" value="Neuro_actylchol_rec"/>
</dbReference>
<evidence type="ECO:0000256" key="2">
    <source>
        <dbReference type="SAM" id="Coils"/>
    </source>
</evidence>
<dbReference type="InterPro" id="IPR036734">
    <property type="entry name" value="Neur_chan_lig-bd_sf"/>
</dbReference>
<evidence type="ECO:0000256" key="3">
    <source>
        <dbReference type="SAM" id="MobiDB-lite"/>
    </source>
</evidence>
<evidence type="ECO:0000259" key="6">
    <source>
        <dbReference type="Pfam" id="PF02931"/>
    </source>
</evidence>
<feature type="transmembrane region" description="Helical" evidence="4">
    <location>
        <begin position="194"/>
        <end position="214"/>
    </location>
</feature>
<feature type="transmembrane region" description="Helical" evidence="4">
    <location>
        <begin position="111"/>
        <end position="132"/>
    </location>
</feature>
<dbReference type="Pfam" id="PF02931">
    <property type="entry name" value="Neur_chan_LBD"/>
    <property type="match status" value="1"/>
</dbReference>
<feature type="domain" description="EamA" evidence="5">
    <location>
        <begin position="48"/>
        <end position="181"/>
    </location>
</feature>
<dbReference type="GO" id="GO:0005230">
    <property type="term" value="F:extracellular ligand-gated monoatomic ion channel activity"/>
    <property type="evidence" value="ECO:0007669"/>
    <property type="project" value="InterPro"/>
</dbReference>
<gene>
    <name evidence="8" type="primary">Contig3288.g3518</name>
    <name evidence="8" type="ORF">STYLEM_10157</name>
</gene>
<feature type="domain" description="EamA" evidence="5">
    <location>
        <begin position="195"/>
        <end position="325"/>
    </location>
</feature>
<dbReference type="GO" id="GO:0016020">
    <property type="term" value="C:membrane"/>
    <property type="evidence" value="ECO:0007669"/>
    <property type="project" value="UniProtKB-SubCell"/>
</dbReference>
<feature type="transmembrane region" description="Helical" evidence="4">
    <location>
        <begin position="226"/>
        <end position="244"/>
    </location>
</feature>
<comment type="subcellular location">
    <subcellularLocation>
        <location evidence="1">Membrane</location>
        <topology evidence="1">Multi-pass membrane protein</topology>
    </subcellularLocation>
</comment>
<keyword evidence="9" id="KW-1185">Reference proteome</keyword>
<feature type="transmembrane region" description="Helical" evidence="4">
    <location>
        <begin position="539"/>
        <end position="557"/>
    </location>
</feature>
<keyword evidence="8" id="KW-0675">Receptor</keyword>
<keyword evidence="2" id="KW-0175">Coiled coil</keyword>
<dbReference type="Gene3D" id="1.20.58.390">
    <property type="entry name" value="Neurotransmitter-gated ion-channel transmembrane domain"/>
    <property type="match status" value="1"/>
</dbReference>
<dbReference type="SUPFAM" id="SSF90112">
    <property type="entry name" value="Neurotransmitter-gated ion-channel transmembrane pore"/>
    <property type="match status" value="1"/>
</dbReference>
<feature type="transmembrane region" description="Helical" evidence="4">
    <location>
        <begin position="82"/>
        <end position="99"/>
    </location>
</feature>
<evidence type="ECO:0000259" key="5">
    <source>
        <dbReference type="Pfam" id="PF00892"/>
    </source>
</evidence>
<feature type="transmembrane region" description="Helical" evidence="4">
    <location>
        <begin position="260"/>
        <end position="280"/>
    </location>
</feature>
<dbReference type="AlphaFoldDB" id="A0A078AI05"/>
<dbReference type="PANTHER" id="PTHR22911">
    <property type="entry name" value="ACYL-MALONYL CONDENSING ENZYME-RELATED"/>
    <property type="match status" value="1"/>
</dbReference>
<sequence length="913" mass="105029">MNFPDGQNDLKFGDIATSDMPRQDLDSLQRIDSVSSYEAENPQKSTLKGLLYGFGAATSYGLLICAVKYLFQFSSVTVFEILYLRSLTALIIVFFILQHQGISLFEVKRHVGFYLAIRCITGFFGFAVEFFSIKFTDLSKIVIILYNPFLTSIMSYILIGEKVNKHDLLSFFFGVIGIGLLTDPFAKIKDQNDIIGIALAFLSAVIFNIGFIALRRVKSELNSWQIVIYFTLTNMFFSPFFFVIEKTFTHQKRGVFEFDSFSLLIIFFVGIITVVGNFCVNKTLFHEKAARATAYYNMELLYTFIFDIFVMKSNFSAAELSGVLCQTPTAERILANVDQTTPPNGKDITDIQFDVDLLQVEGIIENKMHVSLKLVEFTTWVDKRLAYQNNTNVPAYIRNSRLDISEYRYNIWRPNLGYTELNKLVNLTETVFLYPNGTITNYRKILLTLTCQFDYKNSPGNLQQCITTTYIQNEFSDTATLTWMNKFDEERSKDYLSWTLALSKFQNVDVRWKTEPTGVSSGVEIELQFSKTQTFFQKIFIIPSIILVVLAYITFWIDPKRAPARVIFVHFELRIIINTTSFLASTTTKIPQVAEETWQNSFFIWNLVFTVVPIVQYAILNASIKYFEETTKKTEILYQELQAIAEKLDNPMEPELILADSRKLIAKSLRQRILGGDFLQIEGFQINMKEINKKYQTSEDKVRKATTAVQNSQSPFCPCLQQKQKKVSPRKDSSPQRRTSNQAITPVTEIDVDKMPSDPIKLLMFAINRRNRPDGRRNKESLKIIESLGEFSRFHAINIDIQLRLRKIIRSENSTIFGLSEIVSYNFDTVFRYLYPCAFILLMAVMYLTQLPENNAYSFLAAAISATLILICALVISIIIYRKDASNLSTMKAIKFYFMCHCFHSRKVLENYD</sequence>
<feature type="transmembrane region" description="Helical" evidence="4">
    <location>
        <begin position="168"/>
        <end position="188"/>
    </location>
</feature>
<keyword evidence="4" id="KW-1133">Transmembrane helix</keyword>
<dbReference type="Pfam" id="PF02932">
    <property type="entry name" value="Neur_chan_memb"/>
    <property type="match status" value="1"/>
</dbReference>
<dbReference type="InParanoid" id="A0A078AI05"/>
<dbReference type="EMBL" id="CCKQ01009649">
    <property type="protein sequence ID" value="CDW81147.1"/>
    <property type="molecule type" value="Genomic_DNA"/>
</dbReference>
<proteinExistence type="predicted"/>
<dbReference type="SUPFAM" id="SSF63712">
    <property type="entry name" value="Nicotinic receptor ligand binding domain-like"/>
    <property type="match status" value="1"/>
</dbReference>
<name>A0A078AI05_STYLE</name>
<dbReference type="Pfam" id="PF00892">
    <property type="entry name" value="EamA"/>
    <property type="match status" value="2"/>
</dbReference>
<dbReference type="Proteomes" id="UP000039865">
    <property type="component" value="Unassembled WGS sequence"/>
</dbReference>
<feature type="transmembrane region" description="Helical" evidence="4">
    <location>
        <begin position="833"/>
        <end position="850"/>
    </location>
</feature>
<dbReference type="InterPro" id="IPR006202">
    <property type="entry name" value="Neur_chan_lig-bd"/>
</dbReference>
<dbReference type="SUPFAM" id="SSF103481">
    <property type="entry name" value="Multidrug resistance efflux transporter EmrE"/>
    <property type="match status" value="1"/>
</dbReference>
<evidence type="ECO:0000256" key="4">
    <source>
        <dbReference type="SAM" id="Phobius"/>
    </source>
</evidence>
<evidence type="ECO:0000313" key="9">
    <source>
        <dbReference type="Proteomes" id="UP000039865"/>
    </source>
</evidence>
<organism evidence="8 9">
    <name type="scientific">Stylonychia lemnae</name>
    <name type="common">Ciliate</name>
    <dbReference type="NCBI Taxonomy" id="5949"/>
    <lineage>
        <taxon>Eukaryota</taxon>
        <taxon>Sar</taxon>
        <taxon>Alveolata</taxon>
        <taxon>Ciliophora</taxon>
        <taxon>Intramacronucleata</taxon>
        <taxon>Spirotrichea</taxon>
        <taxon>Stichotrichia</taxon>
        <taxon>Sporadotrichida</taxon>
        <taxon>Oxytrichidae</taxon>
        <taxon>Stylonychinae</taxon>
        <taxon>Stylonychia</taxon>
    </lineage>
</organism>
<dbReference type="Gene3D" id="2.70.170.10">
    <property type="entry name" value="Neurotransmitter-gated ion-channel ligand-binding domain"/>
    <property type="match status" value="1"/>
</dbReference>
<accession>A0A078AI05</accession>
<feature type="region of interest" description="Disordered" evidence="3">
    <location>
        <begin position="720"/>
        <end position="742"/>
    </location>
</feature>
<evidence type="ECO:0000313" key="8">
    <source>
        <dbReference type="EMBL" id="CDW81147.1"/>
    </source>
</evidence>
<evidence type="ECO:0000256" key="1">
    <source>
        <dbReference type="ARBA" id="ARBA00004141"/>
    </source>
</evidence>
<feature type="transmembrane region" description="Helical" evidence="4">
    <location>
        <begin position="602"/>
        <end position="624"/>
    </location>
</feature>
<dbReference type="InterPro" id="IPR037185">
    <property type="entry name" value="EmrE-like"/>
</dbReference>
<dbReference type="InterPro" id="IPR036719">
    <property type="entry name" value="Neuro-gated_channel_TM_sf"/>
</dbReference>
<dbReference type="OrthoDB" id="407674at2759"/>
<reference evidence="8 9" key="1">
    <citation type="submission" date="2014-06" db="EMBL/GenBank/DDBJ databases">
        <authorList>
            <person name="Swart Estienne"/>
        </authorList>
    </citation>
    <scope>NUCLEOTIDE SEQUENCE [LARGE SCALE GENOMIC DNA]</scope>
    <source>
        <strain evidence="8 9">130c</strain>
    </source>
</reference>
<evidence type="ECO:0000259" key="7">
    <source>
        <dbReference type="Pfam" id="PF02932"/>
    </source>
</evidence>
<keyword evidence="4" id="KW-0812">Transmembrane</keyword>
<keyword evidence="4" id="KW-0472">Membrane</keyword>